<organism evidence="1 2">
    <name type="scientific">Canavalia gladiata</name>
    <name type="common">Sword bean</name>
    <name type="synonym">Dolichos gladiatus</name>
    <dbReference type="NCBI Taxonomy" id="3824"/>
    <lineage>
        <taxon>Eukaryota</taxon>
        <taxon>Viridiplantae</taxon>
        <taxon>Streptophyta</taxon>
        <taxon>Embryophyta</taxon>
        <taxon>Tracheophyta</taxon>
        <taxon>Spermatophyta</taxon>
        <taxon>Magnoliopsida</taxon>
        <taxon>eudicotyledons</taxon>
        <taxon>Gunneridae</taxon>
        <taxon>Pentapetalae</taxon>
        <taxon>rosids</taxon>
        <taxon>fabids</taxon>
        <taxon>Fabales</taxon>
        <taxon>Fabaceae</taxon>
        <taxon>Papilionoideae</taxon>
        <taxon>50 kb inversion clade</taxon>
        <taxon>NPAAA clade</taxon>
        <taxon>indigoferoid/millettioid clade</taxon>
        <taxon>Phaseoleae</taxon>
        <taxon>Canavalia</taxon>
    </lineage>
</organism>
<evidence type="ECO:0000313" key="2">
    <source>
        <dbReference type="Proteomes" id="UP001367508"/>
    </source>
</evidence>
<reference evidence="1 2" key="1">
    <citation type="submission" date="2024-01" db="EMBL/GenBank/DDBJ databases">
        <title>The genomes of 5 underutilized Papilionoideae crops provide insights into root nodulation and disease resistanc.</title>
        <authorList>
            <person name="Jiang F."/>
        </authorList>
    </citation>
    <scope>NUCLEOTIDE SEQUENCE [LARGE SCALE GENOMIC DNA]</scope>
    <source>
        <strain evidence="1">LVBAO_FW01</strain>
        <tissue evidence="1">Leaves</tissue>
    </source>
</reference>
<comment type="caution">
    <text evidence="1">The sequence shown here is derived from an EMBL/GenBank/DDBJ whole genome shotgun (WGS) entry which is preliminary data.</text>
</comment>
<evidence type="ECO:0000313" key="1">
    <source>
        <dbReference type="EMBL" id="KAK7315311.1"/>
    </source>
</evidence>
<keyword evidence="2" id="KW-1185">Reference proteome</keyword>
<dbReference type="EMBL" id="JAYMYQ010000008">
    <property type="protein sequence ID" value="KAK7315311.1"/>
    <property type="molecule type" value="Genomic_DNA"/>
</dbReference>
<protein>
    <submittedName>
        <fullName evidence="1">Uncharacterized protein</fullName>
    </submittedName>
</protein>
<dbReference type="Proteomes" id="UP001367508">
    <property type="component" value="Unassembled WGS sequence"/>
</dbReference>
<proteinExistence type="predicted"/>
<accession>A0AAN9KF78</accession>
<dbReference type="AlphaFoldDB" id="A0AAN9KF78"/>
<gene>
    <name evidence="1" type="ORF">VNO77_33851</name>
</gene>
<sequence>MQGDIPTLLELALVLATRIVAYNRESISQLLIQWKPPNGQLMQQLTKPKVWTIYVRKNRKGMRKNVDMTKRERSVPNVLWDLLYWEEGLMNALDSKFQHLVPARTRSLLVQPMLQAYILDGSGLKKPMGFIVLTLSKKYAFRIKDRA</sequence>
<name>A0AAN9KF78_CANGL</name>